<dbReference type="AlphaFoldDB" id="A0A175VZI8"/>
<reference evidence="1 2" key="1">
    <citation type="journal article" date="2016" name="Genome Announc.">
        <title>Genome Sequence of Madurella mycetomatis mm55, Isolated from a Human Mycetoma Case in Sudan.</title>
        <authorList>
            <person name="Smit S."/>
            <person name="Derks M.F."/>
            <person name="Bervoets S."/>
            <person name="Fahal A."/>
            <person name="van Leeuwen W."/>
            <person name="van Belkum A."/>
            <person name="van de Sande W.W."/>
        </authorList>
    </citation>
    <scope>NUCLEOTIDE SEQUENCE [LARGE SCALE GENOMIC DNA]</scope>
    <source>
        <strain evidence="2">mm55</strain>
    </source>
</reference>
<dbReference type="Gene3D" id="1.25.40.10">
    <property type="entry name" value="Tetratricopeptide repeat domain"/>
    <property type="match status" value="1"/>
</dbReference>
<protein>
    <submittedName>
        <fullName evidence="1">Uncharacterized protein</fullName>
    </submittedName>
</protein>
<comment type="caution">
    <text evidence="1">The sequence shown here is derived from an EMBL/GenBank/DDBJ whole genome shotgun (WGS) entry which is preliminary data.</text>
</comment>
<dbReference type="InterPro" id="IPR011990">
    <property type="entry name" value="TPR-like_helical_dom_sf"/>
</dbReference>
<dbReference type="SUPFAM" id="SSF48452">
    <property type="entry name" value="TPR-like"/>
    <property type="match status" value="1"/>
</dbReference>
<dbReference type="Proteomes" id="UP000078237">
    <property type="component" value="Unassembled WGS sequence"/>
</dbReference>
<proteinExistence type="predicted"/>
<evidence type="ECO:0000313" key="2">
    <source>
        <dbReference type="Proteomes" id="UP000078237"/>
    </source>
</evidence>
<organism evidence="1 2">
    <name type="scientific">Madurella mycetomatis</name>
    <dbReference type="NCBI Taxonomy" id="100816"/>
    <lineage>
        <taxon>Eukaryota</taxon>
        <taxon>Fungi</taxon>
        <taxon>Dikarya</taxon>
        <taxon>Ascomycota</taxon>
        <taxon>Pezizomycotina</taxon>
        <taxon>Sordariomycetes</taxon>
        <taxon>Sordariomycetidae</taxon>
        <taxon>Sordariales</taxon>
        <taxon>Sordariales incertae sedis</taxon>
        <taxon>Madurella</taxon>
    </lineage>
</organism>
<evidence type="ECO:0000313" key="1">
    <source>
        <dbReference type="EMBL" id="KXX76460.1"/>
    </source>
</evidence>
<gene>
    <name evidence="1" type="ORF">MMYC01_206677</name>
</gene>
<dbReference type="EMBL" id="LCTW02000210">
    <property type="protein sequence ID" value="KXX76460.1"/>
    <property type="molecule type" value="Genomic_DNA"/>
</dbReference>
<dbReference type="STRING" id="100816.A0A175VZI8"/>
<dbReference type="VEuPathDB" id="FungiDB:MMYC01_206677"/>
<keyword evidence="2" id="KW-1185">Reference proteome</keyword>
<accession>A0A175VZI8</accession>
<name>A0A175VZI8_9PEZI</name>
<dbReference type="OrthoDB" id="5379420at2759"/>
<sequence>MFSARVSVPGRAILQLASHSNVRARTFQPLLRQRLRPYAILGPSLSMRRRNRPTQDSPIFRQQDLPPLDYWQGYVSRTQPTGLTAEILLNAATRYCEGDYNIDTYTLHFAAVALAPFAGRLSMHMLLTASSLGYAPSTLSLMRLLIEDPKYGTKTSSTLLRDVQARFKRLLQSRGDPDALTVQGLAFLRQGDDAAALRYFDRAVAAAGSRGSVHTAADYPQSGMNDGTATRKPRWWYESICQEKRGLILLRQGRREDAASAFRIAALELGLREGYLELGKLLPQGTPERETYLLKAAQAGNFEACHCLALDAADKATEPGLSQAEREDVANMAHEWAWLEPDADKRGKLVSLIVDKLKNVVKARSIS</sequence>